<dbReference type="KEGG" id="shaw:CEB94_20485"/>
<accession>A0A6G5RG20</accession>
<organism evidence="2 3">
    <name type="scientific">Streptomyces hawaiiensis</name>
    <dbReference type="NCBI Taxonomy" id="67305"/>
    <lineage>
        <taxon>Bacteria</taxon>
        <taxon>Bacillati</taxon>
        <taxon>Actinomycetota</taxon>
        <taxon>Actinomycetes</taxon>
        <taxon>Kitasatosporales</taxon>
        <taxon>Streptomycetaceae</taxon>
        <taxon>Streptomyces</taxon>
    </lineage>
</organism>
<proteinExistence type="predicted"/>
<dbReference type="RefSeq" id="WP_175433561.1">
    <property type="nucleotide sequence ID" value="NZ_CP021978.1"/>
</dbReference>
<dbReference type="AlphaFoldDB" id="A0A6G5RG20"/>
<feature type="region of interest" description="Disordered" evidence="1">
    <location>
        <begin position="64"/>
        <end position="89"/>
    </location>
</feature>
<name>A0A6G5RG20_9ACTN</name>
<protein>
    <submittedName>
        <fullName evidence="2">Uncharacterized protein</fullName>
    </submittedName>
</protein>
<gene>
    <name evidence="2" type="ORF">CEB94_20485</name>
</gene>
<evidence type="ECO:0000313" key="3">
    <source>
        <dbReference type="Proteomes" id="UP000495940"/>
    </source>
</evidence>
<evidence type="ECO:0000256" key="1">
    <source>
        <dbReference type="SAM" id="MobiDB-lite"/>
    </source>
</evidence>
<dbReference type="Proteomes" id="UP000495940">
    <property type="component" value="Chromosome"/>
</dbReference>
<dbReference type="EMBL" id="CP021978">
    <property type="protein sequence ID" value="QCD56960.1"/>
    <property type="molecule type" value="Genomic_DNA"/>
</dbReference>
<sequence length="227" mass="24953">MKRLGHSYRQDEAADNVPAEENRRYGIQDTSRAAAYGYRPYSVVHPPEPDSKARPYTQAELASLSGMDDKGQEIAPGTKSVNGETIPKGGCRGEADRVVRAPFDHPEGVSAARTIYFKGFEKSLADPAVKEIFTAWSACMADKNYTYDSPLAAMGSAEFSRGRITGRERAVAQADISCKKKVDLIQRWNVVEAAIETRMIREKSAVLQELLKRQNAKVAAARKIVGS</sequence>
<keyword evidence="3" id="KW-1185">Reference proteome</keyword>
<feature type="region of interest" description="Disordered" evidence="1">
    <location>
        <begin position="1"/>
        <end position="28"/>
    </location>
</feature>
<evidence type="ECO:0000313" key="2">
    <source>
        <dbReference type="EMBL" id="QCD56960.1"/>
    </source>
</evidence>
<reference evidence="2 3" key="1">
    <citation type="submission" date="2017-06" db="EMBL/GenBank/DDBJ databases">
        <title>Complete Genome Sequence of Streptomyces hawaiiensis NRRL 15010 and insights into acyldepsipeptides biosynthesis.</title>
        <authorList>
            <person name="Mariita R.M."/>
            <person name="Sello J.K."/>
        </authorList>
    </citation>
    <scope>NUCLEOTIDE SEQUENCE [LARGE SCALE GENOMIC DNA]</scope>
    <source>
        <strain evidence="2 3">ATCC 12236</strain>
    </source>
</reference>